<evidence type="ECO:0000313" key="1">
    <source>
        <dbReference type="EMBL" id="KAI3821559.1"/>
    </source>
</evidence>
<proteinExistence type="predicted"/>
<dbReference type="Proteomes" id="UP001056120">
    <property type="component" value="Linkage Group LG03"/>
</dbReference>
<protein>
    <submittedName>
        <fullName evidence="1">Uncharacterized protein</fullName>
    </submittedName>
</protein>
<evidence type="ECO:0000313" key="2">
    <source>
        <dbReference type="Proteomes" id="UP001056120"/>
    </source>
</evidence>
<sequence length="721" mass="78853">MLNNFGREYREENRKEGFVLFSSFSSGCSLGMDVYNVPEHGNPDVYLIQGTTNPNSQLTIPLLEPLEAMYNEGASEFVVDQGMYYPSATSYGYICTGLESPGDWDDHHRVFGVDGQNIQFIGTQTESLPYVYYTPSYGYAQSPYNPYNPYIPGAMIEADGSFVAAQQYYVPSYENNSTSPAYFPMAVQPGTDTYMSGATDQFMEMAASTANRIDSSGVNSNSLSATATFTMNPGRGSSNHTNVPDRVSESFKSNGGLNKITATSGGLTSITVSGPASSQMLQDRGPQATDDLSNGKIASNRNQLKVTAPPGNGLSNLGSSDNGRVVVDKICLKLPFGKTANDVNGNPNSLGEQNRGPRTSTSSTQLTVKAYSTRAGNFDAQGNITIFMDQFNKDDFPVEYVNAKFFVIKSYSEDDVHKSIKYNVWSSTPNGNKKLNNAYEEAQKLSVGDSKGYPVFLFFSVNASGQFGGVAEMTGHVDFHKDMDFWQQDKWSGSFPVKWHIIKDVPNPHFRHIILENNEHKPVTNSRDTQEIKYKKGIEMLKVFKNYAKKTSLLDDFMYYENRQKILQEEKARLLIKSFGTPVFVPVLHPPRKLTNFYGLASDEKSGKENDINTSDSNNIANDDDRQSVDGKSNNILRFKSLSISPEQVKTKPLESGGGASVSAVSTEPVNVLTVGSMPVKVNGFGGESSAFLTVGSIPLDPKALKVKEGGVSTKVGAKKG</sequence>
<gene>
    <name evidence="1" type="ORF">L1987_09127</name>
</gene>
<organism evidence="1 2">
    <name type="scientific">Smallanthus sonchifolius</name>
    <dbReference type="NCBI Taxonomy" id="185202"/>
    <lineage>
        <taxon>Eukaryota</taxon>
        <taxon>Viridiplantae</taxon>
        <taxon>Streptophyta</taxon>
        <taxon>Embryophyta</taxon>
        <taxon>Tracheophyta</taxon>
        <taxon>Spermatophyta</taxon>
        <taxon>Magnoliopsida</taxon>
        <taxon>eudicotyledons</taxon>
        <taxon>Gunneridae</taxon>
        <taxon>Pentapetalae</taxon>
        <taxon>asterids</taxon>
        <taxon>campanulids</taxon>
        <taxon>Asterales</taxon>
        <taxon>Asteraceae</taxon>
        <taxon>Asteroideae</taxon>
        <taxon>Heliantheae alliance</taxon>
        <taxon>Millerieae</taxon>
        <taxon>Smallanthus</taxon>
    </lineage>
</organism>
<dbReference type="EMBL" id="CM042020">
    <property type="protein sequence ID" value="KAI3821559.1"/>
    <property type="molecule type" value="Genomic_DNA"/>
</dbReference>
<keyword evidence="2" id="KW-1185">Reference proteome</keyword>
<comment type="caution">
    <text evidence="1">The sequence shown here is derived from an EMBL/GenBank/DDBJ whole genome shotgun (WGS) entry which is preliminary data.</text>
</comment>
<reference evidence="2" key="1">
    <citation type="journal article" date="2022" name="Mol. Ecol. Resour.">
        <title>The genomes of chicory, endive, great burdock and yacon provide insights into Asteraceae palaeo-polyploidization history and plant inulin production.</title>
        <authorList>
            <person name="Fan W."/>
            <person name="Wang S."/>
            <person name="Wang H."/>
            <person name="Wang A."/>
            <person name="Jiang F."/>
            <person name="Liu H."/>
            <person name="Zhao H."/>
            <person name="Xu D."/>
            <person name="Zhang Y."/>
        </authorList>
    </citation>
    <scope>NUCLEOTIDE SEQUENCE [LARGE SCALE GENOMIC DNA]</scope>
    <source>
        <strain evidence="2">cv. Yunnan</strain>
    </source>
</reference>
<reference evidence="1 2" key="2">
    <citation type="journal article" date="2022" name="Mol. Ecol. Resour.">
        <title>The genomes of chicory, endive, great burdock and yacon provide insights into Asteraceae paleo-polyploidization history and plant inulin production.</title>
        <authorList>
            <person name="Fan W."/>
            <person name="Wang S."/>
            <person name="Wang H."/>
            <person name="Wang A."/>
            <person name="Jiang F."/>
            <person name="Liu H."/>
            <person name="Zhao H."/>
            <person name="Xu D."/>
            <person name="Zhang Y."/>
        </authorList>
    </citation>
    <scope>NUCLEOTIDE SEQUENCE [LARGE SCALE GENOMIC DNA]</scope>
    <source>
        <strain evidence="2">cv. Yunnan</strain>
        <tissue evidence="1">Leaves</tissue>
    </source>
</reference>
<accession>A0ACB9JM42</accession>
<name>A0ACB9JM42_9ASTR</name>